<keyword evidence="7" id="KW-1185">Reference proteome</keyword>
<dbReference type="PIRSF" id="PIRSF002741">
    <property type="entry name" value="MppA"/>
    <property type="match status" value="1"/>
</dbReference>
<evidence type="ECO:0000256" key="1">
    <source>
        <dbReference type="ARBA" id="ARBA00004418"/>
    </source>
</evidence>
<dbReference type="InterPro" id="IPR039424">
    <property type="entry name" value="SBP_5"/>
</dbReference>
<dbReference type="EMBL" id="MLCO01000009">
    <property type="protein sequence ID" value="ONG58880.1"/>
    <property type="molecule type" value="Genomic_DNA"/>
</dbReference>
<dbReference type="PANTHER" id="PTHR30290:SF38">
    <property type="entry name" value="D,D-DIPEPTIDE-BINDING PERIPLASMIC PROTEIN DDPA-RELATED"/>
    <property type="match status" value="1"/>
</dbReference>
<comment type="subcellular location">
    <subcellularLocation>
        <location evidence="1">Periplasm</location>
    </subcellularLocation>
</comment>
<protein>
    <submittedName>
        <fullName evidence="6">ABC transporter substrate-binding protein</fullName>
    </submittedName>
</protein>
<dbReference type="GO" id="GO:0043190">
    <property type="term" value="C:ATP-binding cassette (ABC) transporter complex"/>
    <property type="evidence" value="ECO:0007669"/>
    <property type="project" value="InterPro"/>
</dbReference>
<dbReference type="InterPro" id="IPR000914">
    <property type="entry name" value="SBP_5_dom"/>
</dbReference>
<dbReference type="Pfam" id="PF00496">
    <property type="entry name" value="SBP_bac_5"/>
    <property type="match status" value="1"/>
</dbReference>
<feature type="signal peptide" evidence="4">
    <location>
        <begin position="1"/>
        <end position="21"/>
    </location>
</feature>
<name>A0A1V2H9Y5_9PROT</name>
<feature type="domain" description="Solute-binding protein family 5" evidence="5">
    <location>
        <begin position="78"/>
        <end position="423"/>
    </location>
</feature>
<evidence type="ECO:0000256" key="4">
    <source>
        <dbReference type="SAM" id="SignalP"/>
    </source>
</evidence>
<evidence type="ECO:0000259" key="5">
    <source>
        <dbReference type="Pfam" id="PF00496"/>
    </source>
</evidence>
<reference evidence="6 7" key="1">
    <citation type="submission" date="2016-10" db="EMBL/GenBank/DDBJ databases">
        <title>Draft Genome sequence of Roseomonas sp. strain M3.</title>
        <authorList>
            <person name="Subhash Y."/>
            <person name="Lee S."/>
        </authorList>
    </citation>
    <scope>NUCLEOTIDE SEQUENCE [LARGE SCALE GENOMIC DNA]</scope>
    <source>
        <strain evidence="6 7">M3</strain>
    </source>
</reference>
<evidence type="ECO:0000313" key="6">
    <source>
        <dbReference type="EMBL" id="ONG58880.1"/>
    </source>
</evidence>
<dbReference type="InterPro" id="IPR030678">
    <property type="entry name" value="Peptide/Ni-bd"/>
</dbReference>
<dbReference type="RefSeq" id="WP_076955580.1">
    <property type="nucleotide sequence ID" value="NZ_MLCO01000009.1"/>
</dbReference>
<organism evidence="6 7">
    <name type="scientific">Teichococcus deserti</name>
    <dbReference type="NCBI Taxonomy" id="1817963"/>
    <lineage>
        <taxon>Bacteria</taxon>
        <taxon>Pseudomonadati</taxon>
        <taxon>Pseudomonadota</taxon>
        <taxon>Alphaproteobacteria</taxon>
        <taxon>Acetobacterales</taxon>
        <taxon>Roseomonadaceae</taxon>
        <taxon>Roseomonas</taxon>
    </lineage>
</organism>
<dbReference type="GO" id="GO:0015833">
    <property type="term" value="P:peptide transport"/>
    <property type="evidence" value="ECO:0007669"/>
    <property type="project" value="TreeGrafter"/>
</dbReference>
<keyword evidence="3 4" id="KW-0732">Signal</keyword>
<dbReference type="GO" id="GO:0030288">
    <property type="term" value="C:outer membrane-bounded periplasmic space"/>
    <property type="evidence" value="ECO:0007669"/>
    <property type="project" value="UniProtKB-ARBA"/>
</dbReference>
<dbReference type="Proteomes" id="UP000188879">
    <property type="component" value="Unassembled WGS sequence"/>
</dbReference>
<dbReference type="Gene3D" id="3.40.190.10">
    <property type="entry name" value="Periplasmic binding protein-like II"/>
    <property type="match status" value="1"/>
</dbReference>
<dbReference type="AlphaFoldDB" id="A0A1V2H9Y5"/>
<dbReference type="Gene3D" id="3.10.105.10">
    <property type="entry name" value="Dipeptide-binding Protein, Domain 3"/>
    <property type="match status" value="1"/>
</dbReference>
<dbReference type="SUPFAM" id="SSF53850">
    <property type="entry name" value="Periplasmic binding protein-like II"/>
    <property type="match status" value="1"/>
</dbReference>
<dbReference type="GO" id="GO:1904680">
    <property type="term" value="F:peptide transmembrane transporter activity"/>
    <property type="evidence" value="ECO:0007669"/>
    <property type="project" value="TreeGrafter"/>
</dbReference>
<dbReference type="CDD" id="cd08502">
    <property type="entry name" value="PBP2_NikA_DppA_OppA_like_16"/>
    <property type="match status" value="1"/>
</dbReference>
<gene>
    <name evidence="6" type="ORF">BKE38_01355</name>
</gene>
<dbReference type="OrthoDB" id="7232729at2"/>
<comment type="similarity">
    <text evidence="2">Belongs to the bacterial solute-binding protein 5 family.</text>
</comment>
<comment type="caution">
    <text evidence="6">The sequence shown here is derived from an EMBL/GenBank/DDBJ whole genome shotgun (WGS) entry which is preliminary data.</text>
</comment>
<proteinExistence type="inferred from homology"/>
<evidence type="ECO:0000256" key="2">
    <source>
        <dbReference type="ARBA" id="ARBA00005695"/>
    </source>
</evidence>
<evidence type="ECO:0000313" key="7">
    <source>
        <dbReference type="Proteomes" id="UP000188879"/>
    </source>
</evidence>
<evidence type="ECO:0000256" key="3">
    <source>
        <dbReference type="ARBA" id="ARBA00022729"/>
    </source>
</evidence>
<dbReference type="PANTHER" id="PTHR30290">
    <property type="entry name" value="PERIPLASMIC BINDING COMPONENT OF ABC TRANSPORTER"/>
    <property type="match status" value="1"/>
</dbReference>
<feature type="chain" id="PRO_5012369516" evidence="4">
    <location>
        <begin position="22"/>
        <end position="533"/>
    </location>
</feature>
<accession>A0A1V2H9Y5</accession>
<sequence>MKRRHLLGAATSLAVSPLLTPALIRPAAAQASRAKTLIFVPSAPLTALDPIWTTAAVTRVHGYLVFDSLYGMDAQLRPQPQMAEGSEVSADGLTWTVTLRGGLRFHDGAPVRAQDCVASLKRWAKRSPMGQKLESVTAELVALDERRLRFVLKKPFPQLLHALGSVGPQAAIMPERLAATSPFEQVREIIGSGPYSFRQEEFVSGSRAVYERFSQYVPAPSGEVSLTAGPKVAHFDRVVWNMIPDPATAAAALRSGEVDWYEQPPPELADAMRRDRNLTVEKLDRFPQVPGLRFNHLHGPFNNKALRQAVLPAFSQSDVAISVVGDNKDLWQENVGVFTPGTASASAVGLEPLAGRRDFDLAKKLMREAGYKGEPMRQLAPTDLPSVTAVSQVVADVFQRLGFTLDLALSDWGTVVQRRASREPLDKGGWSVFCTTFSWFEFADPAVNIALRGNGSGAYFGWPDVPQLETLREDWFEAPDEAARKAKSEEIQRVAMAELPFIPLGATFLTTAHRRDLSGRVLALPLFWNIRRG</sequence>